<dbReference type="EMBL" id="VEPZ02000142">
    <property type="protein sequence ID" value="KAE8732593.1"/>
    <property type="molecule type" value="Genomic_DNA"/>
</dbReference>
<evidence type="ECO:0000259" key="2">
    <source>
        <dbReference type="Pfam" id="PF10536"/>
    </source>
</evidence>
<sequence length="492" mass="55671">MVGVNLKSETLKLMDKRSAIEAEMNAIIEQLCQPGGPGLSGNLVDSEEKDRVLDHFIRNLKLVIPNRVLSYLVEAGFGYIGRYKGHCKIESYMISALVKRWRLETHTFHIPCGECTITLEDVSMHLGLPVDGDVISRIAHGSWTALCRDNLGRVPENFNGGRIPLNWLDANFRDLSEDASEDEVKMSARACILQLIGGWGSAVLTFLYIEMCRAIDYRRNAIGGCLLLLQSWAWYRLPFLCPVVKNPFVFPLLLRAVIPPELRGSSDVWMATVPLICYATVEWHSTNHVFRQFGCFQPIPEVPRNMDEFHCTDRRDKTDTDWLVRHHAWVVLWEDRHRRLPRREHILLDILMVADGYYEWFNSNGKPFLLPEDARGQTFPTFIAATATIYDAAIAFLLPDTATAIPYPMLPPLPSPASSPMAAAQTPPVQFSHSTMSGFYEFSQFSQAGGIDDDNDDDDDGDDSEESQPVIRRNPPRDRQTPLCGTHSCHFF</sequence>
<dbReference type="InterPro" id="IPR044824">
    <property type="entry name" value="MAIN-like"/>
</dbReference>
<keyword evidence="4" id="KW-1185">Reference proteome</keyword>
<dbReference type="PANTHER" id="PTHR46033:SF8">
    <property type="entry name" value="PROTEIN MAINTENANCE OF MERISTEMS-LIKE"/>
    <property type="match status" value="1"/>
</dbReference>
<dbReference type="GO" id="GO:0010073">
    <property type="term" value="P:meristem maintenance"/>
    <property type="evidence" value="ECO:0007669"/>
    <property type="project" value="InterPro"/>
</dbReference>
<feature type="domain" description="Aminotransferase-like plant mobile" evidence="2">
    <location>
        <begin position="258"/>
        <end position="361"/>
    </location>
</feature>
<dbReference type="AlphaFoldDB" id="A0A6A3CTJ5"/>
<protein>
    <recommendedName>
        <fullName evidence="2">Aminotransferase-like plant mobile domain-containing protein</fullName>
    </recommendedName>
</protein>
<feature type="region of interest" description="Disordered" evidence="1">
    <location>
        <begin position="447"/>
        <end position="485"/>
    </location>
</feature>
<evidence type="ECO:0000313" key="3">
    <source>
        <dbReference type="EMBL" id="KAE8732593.1"/>
    </source>
</evidence>
<name>A0A6A3CTJ5_HIBSY</name>
<feature type="compositionally biased region" description="Acidic residues" evidence="1">
    <location>
        <begin position="451"/>
        <end position="466"/>
    </location>
</feature>
<feature type="domain" description="Aminotransferase-like plant mobile" evidence="2">
    <location>
        <begin position="86"/>
        <end position="197"/>
    </location>
</feature>
<evidence type="ECO:0000256" key="1">
    <source>
        <dbReference type="SAM" id="MobiDB-lite"/>
    </source>
</evidence>
<organism evidence="3 4">
    <name type="scientific">Hibiscus syriacus</name>
    <name type="common">Rose of Sharon</name>
    <dbReference type="NCBI Taxonomy" id="106335"/>
    <lineage>
        <taxon>Eukaryota</taxon>
        <taxon>Viridiplantae</taxon>
        <taxon>Streptophyta</taxon>
        <taxon>Embryophyta</taxon>
        <taxon>Tracheophyta</taxon>
        <taxon>Spermatophyta</taxon>
        <taxon>Magnoliopsida</taxon>
        <taxon>eudicotyledons</taxon>
        <taxon>Gunneridae</taxon>
        <taxon>Pentapetalae</taxon>
        <taxon>rosids</taxon>
        <taxon>malvids</taxon>
        <taxon>Malvales</taxon>
        <taxon>Malvaceae</taxon>
        <taxon>Malvoideae</taxon>
        <taxon>Hibiscus</taxon>
    </lineage>
</organism>
<dbReference type="InterPro" id="IPR019557">
    <property type="entry name" value="AminoTfrase-like_pln_mobile"/>
</dbReference>
<comment type="caution">
    <text evidence="3">The sequence shown here is derived from an EMBL/GenBank/DDBJ whole genome shotgun (WGS) entry which is preliminary data.</text>
</comment>
<accession>A0A6A3CTJ5</accession>
<dbReference type="Pfam" id="PF10536">
    <property type="entry name" value="PMD"/>
    <property type="match status" value="2"/>
</dbReference>
<proteinExistence type="predicted"/>
<gene>
    <name evidence="3" type="ORF">F3Y22_tig00001825pilonHSYRG00152</name>
</gene>
<evidence type="ECO:0000313" key="4">
    <source>
        <dbReference type="Proteomes" id="UP000436088"/>
    </source>
</evidence>
<dbReference type="PANTHER" id="PTHR46033">
    <property type="entry name" value="PROTEIN MAIN-LIKE 2"/>
    <property type="match status" value="1"/>
</dbReference>
<reference evidence="3" key="1">
    <citation type="submission" date="2019-09" db="EMBL/GenBank/DDBJ databases">
        <title>Draft genome information of white flower Hibiscus syriacus.</title>
        <authorList>
            <person name="Kim Y.-M."/>
        </authorList>
    </citation>
    <scope>NUCLEOTIDE SEQUENCE [LARGE SCALE GENOMIC DNA]</scope>
    <source>
        <strain evidence="3">YM2019G1</strain>
    </source>
</reference>
<dbReference type="Gene3D" id="6.10.140.1710">
    <property type="match status" value="1"/>
</dbReference>
<dbReference type="Proteomes" id="UP000436088">
    <property type="component" value="Unassembled WGS sequence"/>
</dbReference>